<dbReference type="RefSeq" id="WP_134754828.1">
    <property type="nucleotide sequence ID" value="NZ_MYFO02000002.1"/>
</dbReference>
<reference evidence="2 3" key="1">
    <citation type="submission" date="2017-03" db="EMBL/GenBank/DDBJ databases">
        <title>Isolation of Levoglucosan Utilizing Bacteria.</title>
        <authorList>
            <person name="Arya A.S."/>
        </authorList>
    </citation>
    <scope>NUCLEOTIDE SEQUENCE [LARGE SCALE GENOMIC DNA]</scope>
    <source>
        <strain evidence="2 3">MEC069</strain>
    </source>
</reference>
<dbReference type="Proteomes" id="UP000298246">
    <property type="component" value="Unassembled WGS sequence"/>
</dbReference>
<comment type="caution">
    <text evidence="2">The sequence shown here is derived from an EMBL/GenBank/DDBJ whole genome shotgun (WGS) entry which is preliminary data.</text>
</comment>
<feature type="compositionally biased region" description="Basic and acidic residues" evidence="1">
    <location>
        <begin position="17"/>
        <end position="32"/>
    </location>
</feature>
<name>A0A4Y8PY33_9BACL</name>
<dbReference type="OrthoDB" id="9153660at2"/>
<proteinExistence type="predicted"/>
<evidence type="ECO:0000313" key="2">
    <source>
        <dbReference type="EMBL" id="TFE85828.1"/>
    </source>
</evidence>
<keyword evidence="3" id="KW-1185">Reference proteome</keyword>
<gene>
    <name evidence="2" type="ORF">B5M42_16700</name>
</gene>
<feature type="region of interest" description="Disordered" evidence="1">
    <location>
        <begin position="1"/>
        <end position="35"/>
    </location>
</feature>
<dbReference type="AlphaFoldDB" id="A0A4Y8PY33"/>
<protein>
    <submittedName>
        <fullName evidence="2">Uncharacterized protein</fullName>
    </submittedName>
</protein>
<organism evidence="2 3">
    <name type="scientific">Paenibacillus athensensis</name>
    <dbReference type="NCBI Taxonomy" id="1967502"/>
    <lineage>
        <taxon>Bacteria</taxon>
        <taxon>Bacillati</taxon>
        <taxon>Bacillota</taxon>
        <taxon>Bacilli</taxon>
        <taxon>Bacillales</taxon>
        <taxon>Paenibacillaceae</taxon>
        <taxon>Paenibacillus</taxon>
    </lineage>
</organism>
<sequence length="949" mass="103810">MGKQEHVNKAVSAGPESAERTSETEALTERSEAAAGRMGVGTAISGLQRQLGNNGVAQLVRSQSGRFAASSAPVGAIQRVSDNKDHHIDFLTLRAQAAGADLSQAPFMLAHACAYVMDHHLYKEKFKPGNLPPVYLPVQGLVPQSGDPEDYHKIIYDYIGTLGGAATSQVKWGGLTAAGTGTGARITYAPNGHAEGTPTDAKTPWMTELSKRKDGTKGLYVMGHLINADLGGPGLDYNYVPLTGRAGWHGANDANALHSKGIEQIVKTKYAQLGGDVTALEYEVVADYSRGPRTAQTDPMQQALQKIAEIEGELGPLANTQLARLEQADKEKLKKLIQAVPNLDTMLYAVSSGNYWTRNWATLKGLVQENLNLWQYEDQIVPSELNARVTWTQAGSQQELRLDVPIILPDSLATPYNSNRESNYKSEAPMDHKSQFADYLERNSGAYQLGDEASTKAKGAALLMDLNEYDRENLTNVLANMSKYYDIQHQIDGGNGPLAPEKIAELQAEQAEYVDAFELIKDEPDIAKLITNKDTAVVVANLLSSSSGALFNEVQDYTKQVNETAGTGKKFSQFAYSGQTPFGSPSKIVAQLEKDGHPQGSSAGGDPAWMLQLEERRDASKTLYVRGHMLNRHLGGAGLDSNMVPLTGREGWYGANNANGMHSAGIEENVKHLYEQVAGPGEEADPSKVTNLVYTVEAIFGDHARQQTAQVKALYTAYKQQVIDGVFSKLAEGNEAMDDNDHKEKYTNYSTGDFINMVNTDMNAARDMFLNKIYVVMGANYPANQDPTVDPLRSQIAADYQLDTLTVPQLIQAWKEHLATREYQATNRQVASQQMAMADMREQFSLPIGALQPAQVQFIQGVVQANDQMEAALNAVSPNGNYLLEDIRSLQDGLYTNSALWEFEDKNVPLRLEASVRWTQHGMNKYGEALIPVVLPSDLKAPYRERELG</sequence>
<dbReference type="EMBL" id="MYFO01000023">
    <property type="protein sequence ID" value="TFE85828.1"/>
    <property type="molecule type" value="Genomic_DNA"/>
</dbReference>
<evidence type="ECO:0000313" key="3">
    <source>
        <dbReference type="Proteomes" id="UP000298246"/>
    </source>
</evidence>
<accession>A0A4Y8PY33</accession>
<evidence type="ECO:0000256" key="1">
    <source>
        <dbReference type="SAM" id="MobiDB-lite"/>
    </source>
</evidence>